<dbReference type="Gramene" id="ONIVA10G11260.1">
    <property type="protein sequence ID" value="ONIVA10G11260.1"/>
    <property type="gene ID" value="ONIVA10G11260"/>
</dbReference>
<keyword evidence="3" id="KW-1185">Reference proteome</keyword>
<reference evidence="2" key="1">
    <citation type="submission" date="2015-04" db="UniProtKB">
        <authorList>
            <consortium name="EnsemblPlants"/>
        </authorList>
    </citation>
    <scope>IDENTIFICATION</scope>
    <source>
        <strain evidence="2">SL10</strain>
    </source>
</reference>
<dbReference type="Proteomes" id="UP000006591">
    <property type="component" value="Chromosome 10"/>
</dbReference>
<protein>
    <submittedName>
        <fullName evidence="2">Uncharacterized protein</fullName>
    </submittedName>
</protein>
<organism evidence="2">
    <name type="scientific">Oryza nivara</name>
    <name type="common">Indian wild rice</name>
    <name type="synonym">Oryza sativa f. spontanea</name>
    <dbReference type="NCBI Taxonomy" id="4536"/>
    <lineage>
        <taxon>Eukaryota</taxon>
        <taxon>Viridiplantae</taxon>
        <taxon>Streptophyta</taxon>
        <taxon>Embryophyta</taxon>
        <taxon>Tracheophyta</taxon>
        <taxon>Spermatophyta</taxon>
        <taxon>Magnoliopsida</taxon>
        <taxon>Liliopsida</taxon>
        <taxon>Poales</taxon>
        <taxon>Poaceae</taxon>
        <taxon>BOP clade</taxon>
        <taxon>Oryzoideae</taxon>
        <taxon>Oryzeae</taxon>
        <taxon>Oryzinae</taxon>
        <taxon>Oryza</taxon>
    </lineage>
</organism>
<reference evidence="2" key="2">
    <citation type="submission" date="2018-04" db="EMBL/GenBank/DDBJ databases">
        <title>OnivRS2 (Oryza nivara Reference Sequence Version 2).</title>
        <authorList>
            <person name="Zhang J."/>
            <person name="Kudrna D."/>
            <person name="Lee S."/>
            <person name="Talag J."/>
            <person name="Rajasekar S."/>
            <person name="Welchert J."/>
            <person name="Hsing Y.-I."/>
            <person name="Wing R.A."/>
        </authorList>
    </citation>
    <scope>NUCLEOTIDE SEQUENCE [LARGE SCALE GENOMIC DNA]</scope>
</reference>
<evidence type="ECO:0000313" key="3">
    <source>
        <dbReference type="Proteomes" id="UP000006591"/>
    </source>
</evidence>
<feature type="region of interest" description="Disordered" evidence="1">
    <location>
        <begin position="1"/>
        <end position="54"/>
    </location>
</feature>
<evidence type="ECO:0000313" key="2">
    <source>
        <dbReference type="EnsemblPlants" id="ONIVA10G11260.1"/>
    </source>
</evidence>
<accession>A0A0E0IST4</accession>
<dbReference type="EnsemblPlants" id="ONIVA10G11260.1">
    <property type="protein sequence ID" value="ONIVA10G11260.1"/>
    <property type="gene ID" value="ONIVA10G11260"/>
</dbReference>
<proteinExistence type="predicted"/>
<name>A0A0E0IST4_ORYNI</name>
<sequence>MPPRLPIVGRRIWPTRRGSGHRGLSPDRWPLPPPPPPHRQPPDPAIVASPPTAGRFLLRHRTVNRGSRHRDLSPD</sequence>
<dbReference type="HOGENOM" id="CLU_165073_0_0_1"/>
<feature type="compositionally biased region" description="Pro residues" evidence="1">
    <location>
        <begin position="29"/>
        <end position="44"/>
    </location>
</feature>
<evidence type="ECO:0000256" key="1">
    <source>
        <dbReference type="SAM" id="MobiDB-lite"/>
    </source>
</evidence>
<dbReference type="AlphaFoldDB" id="A0A0E0IST4"/>